<accession>A0A379SVQ7</accession>
<gene>
    <name evidence="1" type="ORF">NCTC7304_02486</name>
</gene>
<reference evidence="1 2" key="1">
    <citation type="submission" date="2018-06" db="EMBL/GenBank/DDBJ databases">
        <authorList>
            <consortium name="Pathogen Informatics"/>
            <person name="Doyle S."/>
        </authorList>
    </citation>
    <scope>NUCLEOTIDE SEQUENCE [LARGE SCALE GENOMIC DNA]</scope>
    <source>
        <strain evidence="1 2">NCTC7304</strain>
    </source>
</reference>
<evidence type="ECO:0000313" key="1">
    <source>
        <dbReference type="EMBL" id="SUG33025.1"/>
    </source>
</evidence>
<dbReference type="EMBL" id="UGXD01000002">
    <property type="protein sequence ID" value="SUG33025.1"/>
    <property type="molecule type" value="Genomic_DNA"/>
</dbReference>
<protein>
    <submittedName>
        <fullName evidence="1">Uncharacterized protein</fullName>
    </submittedName>
</protein>
<proteinExistence type="predicted"/>
<evidence type="ECO:0000313" key="2">
    <source>
        <dbReference type="Proteomes" id="UP000254762"/>
    </source>
</evidence>
<name>A0A379SVQ7_SALER</name>
<dbReference type="AlphaFoldDB" id="A0A379SVQ7"/>
<sequence length="71" mass="8779">MEENLQQNKKNSYYFSNNYKKTTNKILIVLLKNRTKKHCELLTIFDKKFHLDHKLRFFNFVFLRLNNIVNK</sequence>
<organism evidence="1 2">
    <name type="scientific">Salmonella enterica subsp. arizonae</name>
    <dbReference type="NCBI Taxonomy" id="59203"/>
    <lineage>
        <taxon>Bacteria</taxon>
        <taxon>Pseudomonadati</taxon>
        <taxon>Pseudomonadota</taxon>
        <taxon>Gammaproteobacteria</taxon>
        <taxon>Enterobacterales</taxon>
        <taxon>Enterobacteriaceae</taxon>
        <taxon>Salmonella</taxon>
    </lineage>
</organism>
<dbReference type="Proteomes" id="UP000254762">
    <property type="component" value="Unassembled WGS sequence"/>
</dbReference>